<dbReference type="EMBL" id="FNKP01000002">
    <property type="protein sequence ID" value="SDR39798.1"/>
    <property type="molecule type" value="Genomic_DNA"/>
</dbReference>
<dbReference type="Pfam" id="PF10042">
    <property type="entry name" value="DUF2278"/>
    <property type="match status" value="1"/>
</dbReference>
<name>A0A1H1IR85_9BURK</name>
<sequence length="349" mass="37141">MGQINYSCLKGKIDRFKPAPAGNPHLWMLIDAGSDSFFATVNIQSSKDAPGSPVAETYLNFLVDDDYRHPIVDHLRELQPGLKQQQRTYAAGALDYIKGNLFDPRKMRVLPSQSAGSDSLIGRLQALFGLARDQNDDIVIVGSQFATSHGQTNAVFGETPAFGIDNTHMAQGDPPDIDAKLHENGTWHDGAIFLFSTTTDRVTAIFLAFQTQAWQTDAHGQALDGTTGFEAPRYDLTGGKLGNPLPAPAPLAELTSLNRLADGSSQLVVANMSTQPLDLSGWKVTTPDASLDLSATTIAPGQPLSVTLQSGFVVDTGGILSLLDARGLRVDGVAYPGGPATGWSTSFAT</sequence>
<evidence type="ECO:0000313" key="1">
    <source>
        <dbReference type="EMBL" id="SDR39798.1"/>
    </source>
</evidence>
<protein>
    <submittedName>
        <fullName evidence="1">Uncharacterized protein YukJ</fullName>
    </submittedName>
</protein>
<organism evidence="1 2">
    <name type="scientific">Paraburkholderia fungorum</name>
    <dbReference type="NCBI Taxonomy" id="134537"/>
    <lineage>
        <taxon>Bacteria</taxon>
        <taxon>Pseudomonadati</taxon>
        <taxon>Pseudomonadota</taxon>
        <taxon>Betaproteobacteria</taxon>
        <taxon>Burkholderiales</taxon>
        <taxon>Burkholderiaceae</taxon>
        <taxon>Paraburkholderia</taxon>
    </lineage>
</organism>
<accession>A0A1H1IR85</accession>
<keyword evidence="2" id="KW-1185">Reference proteome</keyword>
<dbReference type="RefSeq" id="WP_074770424.1">
    <property type="nucleotide sequence ID" value="NZ_FNKP01000002.1"/>
</dbReference>
<dbReference type="Proteomes" id="UP000183487">
    <property type="component" value="Unassembled WGS sequence"/>
</dbReference>
<evidence type="ECO:0000313" key="2">
    <source>
        <dbReference type="Proteomes" id="UP000183487"/>
    </source>
</evidence>
<reference evidence="2" key="1">
    <citation type="submission" date="2016-10" db="EMBL/GenBank/DDBJ databases">
        <authorList>
            <person name="Varghese N."/>
        </authorList>
    </citation>
    <scope>NUCLEOTIDE SEQUENCE [LARGE SCALE GENOMIC DNA]</scope>
    <source>
        <strain evidence="2">GAS106B</strain>
    </source>
</reference>
<dbReference type="AlphaFoldDB" id="A0A1H1IR85"/>
<proteinExistence type="predicted"/>
<dbReference type="InterPro" id="IPR019268">
    <property type="entry name" value="DUF2278"/>
</dbReference>
<dbReference type="OrthoDB" id="291334at2"/>
<gene>
    <name evidence="1" type="ORF">SAMN05443245_5487</name>
</gene>